<dbReference type="CDD" id="cd01647">
    <property type="entry name" value="RT_LTR"/>
    <property type="match status" value="1"/>
</dbReference>
<dbReference type="InterPro" id="IPR012337">
    <property type="entry name" value="RNaseH-like_sf"/>
</dbReference>
<dbReference type="Pfam" id="PF13975">
    <property type="entry name" value="gag-asp_proteas"/>
    <property type="match status" value="1"/>
</dbReference>
<evidence type="ECO:0000259" key="14">
    <source>
        <dbReference type="PROSITE" id="PS50994"/>
    </source>
</evidence>
<evidence type="ECO:0000256" key="6">
    <source>
        <dbReference type="ARBA" id="ARBA00022759"/>
    </source>
</evidence>
<evidence type="ECO:0000256" key="8">
    <source>
        <dbReference type="ARBA" id="ARBA00022842"/>
    </source>
</evidence>
<keyword evidence="7" id="KW-0378">Hydrolase</keyword>
<dbReference type="InterPro" id="IPR050951">
    <property type="entry name" value="Retrovirus_Pol_polyprotein"/>
</dbReference>
<dbReference type="PANTHER" id="PTHR37984:SF5">
    <property type="entry name" value="PROTEIN NYNRIN-LIKE"/>
    <property type="match status" value="1"/>
</dbReference>
<evidence type="ECO:0000256" key="12">
    <source>
        <dbReference type="ARBA" id="ARBA00023268"/>
    </source>
</evidence>
<keyword evidence="8" id="KW-0460">Magnesium</keyword>
<dbReference type="GO" id="GO:0004519">
    <property type="term" value="F:endonuclease activity"/>
    <property type="evidence" value="ECO:0007669"/>
    <property type="project" value="UniProtKB-KW"/>
</dbReference>
<dbReference type="PROSITE" id="PS00141">
    <property type="entry name" value="ASP_PROTEASE"/>
    <property type="match status" value="1"/>
</dbReference>
<dbReference type="GO" id="GO:0003964">
    <property type="term" value="F:RNA-directed DNA polymerase activity"/>
    <property type="evidence" value="ECO:0007669"/>
    <property type="project" value="UniProtKB-KW"/>
</dbReference>
<evidence type="ECO:0000256" key="5">
    <source>
        <dbReference type="ARBA" id="ARBA00022722"/>
    </source>
</evidence>
<dbReference type="EMBL" id="GBHO01028888">
    <property type="protein sequence ID" value="JAG14716.1"/>
    <property type="molecule type" value="Transcribed_RNA"/>
</dbReference>
<reference evidence="15" key="1">
    <citation type="journal article" date="2014" name="PLoS ONE">
        <title>Transcriptome-Based Identification of ABC Transporters in the Western Tarnished Plant Bug Lygus hesperus.</title>
        <authorList>
            <person name="Hull J.J."/>
            <person name="Chaney K."/>
            <person name="Geib S.M."/>
            <person name="Fabrick J.A."/>
            <person name="Brent C.S."/>
            <person name="Walsh D."/>
            <person name="Lavine L.C."/>
        </authorList>
    </citation>
    <scope>NUCLEOTIDE SEQUENCE</scope>
</reference>
<keyword evidence="3" id="KW-0808">Transferase</keyword>
<dbReference type="FunFam" id="1.10.340.70:FF:000001">
    <property type="entry name" value="Retrovirus-related Pol polyprotein from transposon gypsy-like Protein"/>
    <property type="match status" value="1"/>
</dbReference>
<dbReference type="GO" id="GO:0006508">
    <property type="term" value="P:proteolysis"/>
    <property type="evidence" value="ECO:0007669"/>
    <property type="project" value="UniProtKB-KW"/>
</dbReference>
<keyword evidence="12" id="KW-0511">Multifunctional enzyme</keyword>
<feature type="domain" description="Reverse transcriptase" evidence="13">
    <location>
        <begin position="327"/>
        <end position="507"/>
    </location>
</feature>
<dbReference type="GO" id="GO:0042575">
    <property type="term" value="C:DNA polymerase complex"/>
    <property type="evidence" value="ECO:0007669"/>
    <property type="project" value="UniProtKB-ARBA"/>
</dbReference>
<accession>A0A0A9X4Z0</accession>
<protein>
    <recommendedName>
        <fullName evidence="1">RNA-directed DNA polymerase</fullName>
        <ecNumber evidence="1">2.7.7.49</ecNumber>
    </recommendedName>
</protein>
<keyword evidence="9" id="KW-0694">RNA-binding</keyword>
<keyword evidence="4" id="KW-0548">Nucleotidyltransferase</keyword>
<feature type="domain" description="Integrase catalytic" evidence="14">
    <location>
        <begin position="890"/>
        <end position="1049"/>
    </location>
</feature>
<reference evidence="15" key="2">
    <citation type="submission" date="2014-07" db="EMBL/GenBank/DDBJ databases">
        <authorList>
            <person name="Hull J."/>
        </authorList>
    </citation>
    <scope>NUCLEOTIDE SEQUENCE</scope>
</reference>
<dbReference type="InterPro" id="IPR001584">
    <property type="entry name" value="Integrase_cat-core"/>
</dbReference>
<evidence type="ECO:0000259" key="13">
    <source>
        <dbReference type="PROSITE" id="PS50878"/>
    </source>
</evidence>
<dbReference type="FunFam" id="3.10.10.10:FF:000007">
    <property type="entry name" value="Retrovirus-related Pol polyprotein from transposon 17.6-like Protein"/>
    <property type="match status" value="1"/>
</dbReference>
<dbReference type="Pfam" id="PF00078">
    <property type="entry name" value="RVT_1"/>
    <property type="match status" value="1"/>
</dbReference>
<dbReference type="InterPro" id="IPR036397">
    <property type="entry name" value="RNaseH_sf"/>
</dbReference>
<keyword evidence="10" id="KW-0229">DNA integration</keyword>
<dbReference type="FunFam" id="3.30.420.10:FF:000032">
    <property type="entry name" value="Retrovirus-related Pol polyprotein from transposon 297-like Protein"/>
    <property type="match status" value="1"/>
</dbReference>
<evidence type="ECO:0000313" key="15">
    <source>
        <dbReference type="EMBL" id="JAG14716.1"/>
    </source>
</evidence>
<dbReference type="InterPro" id="IPR043502">
    <property type="entry name" value="DNA/RNA_pol_sf"/>
</dbReference>
<dbReference type="AlphaFoldDB" id="A0A0A9X4Z0"/>
<gene>
    <name evidence="15" type="ORF">CM83_32658</name>
</gene>
<dbReference type="InterPro" id="IPR001969">
    <property type="entry name" value="Aspartic_peptidase_AS"/>
</dbReference>
<dbReference type="SUPFAM" id="SSF53098">
    <property type="entry name" value="Ribonuclease H-like"/>
    <property type="match status" value="1"/>
</dbReference>
<dbReference type="Gene3D" id="3.10.10.10">
    <property type="entry name" value="HIV Type 1 Reverse Transcriptase, subunit A, domain 1"/>
    <property type="match status" value="1"/>
</dbReference>
<dbReference type="InterPro" id="IPR034122">
    <property type="entry name" value="Retropepsin-like_bacterial"/>
</dbReference>
<evidence type="ECO:0000256" key="10">
    <source>
        <dbReference type="ARBA" id="ARBA00022908"/>
    </source>
</evidence>
<dbReference type="Gene3D" id="1.10.340.70">
    <property type="match status" value="1"/>
</dbReference>
<evidence type="ECO:0000256" key="9">
    <source>
        <dbReference type="ARBA" id="ARBA00022884"/>
    </source>
</evidence>
<dbReference type="InterPro" id="IPR041577">
    <property type="entry name" value="RT_RNaseH_2"/>
</dbReference>
<dbReference type="SUPFAM" id="SSF56672">
    <property type="entry name" value="DNA/RNA polymerases"/>
    <property type="match status" value="1"/>
</dbReference>
<dbReference type="GO" id="GO:0003723">
    <property type="term" value="F:RNA binding"/>
    <property type="evidence" value="ECO:0007669"/>
    <property type="project" value="UniProtKB-KW"/>
</dbReference>
<evidence type="ECO:0000256" key="11">
    <source>
        <dbReference type="ARBA" id="ARBA00022918"/>
    </source>
</evidence>
<dbReference type="Pfam" id="PF00665">
    <property type="entry name" value="rve"/>
    <property type="match status" value="1"/>
</dbReference>
<dbReference type="PANTHER" id="PTHR37984">
    <property type="entry name" value="PROTEIN CBG26694"/>
    <property type="match status" value="1"/>
</dbReference>
<dbReference type="Gene3D" id="3.30.420.10">
    <property type="entry name" value="Ribonuclease H-like superfamily/Ribonuclease H"/>
    <property type="match status" value="1"/>
</dbReference>
<dbReference type="CDD" id="cd09274">
    <property type="entry name" value="RNase_HI_RT_Ty3"/>
    <property type="match status" value="1"/>
</dbReference>
<name>A0A0A9X4Z0_LYGHE</name>
<dbReference type="FunFam" id="3.30.70.270:FF:000020">
    <property type="entry name" value="Transposon Tf2-6 polyprotein-like Protein"/>
    <property type="match status" value="1"/>
</dbReference>
<dbReference type="InterPro" id="IPR021109">
    <property type="entry name" value="Peptidase_aspartic_dom_sf"/>
</dbReference>
<dbReference type="InterPro" id="IPR043128">
    <property type="entry name" value="Rev_trsase/Diguanyl_cyclase"/>
</dbReference>
<dbReference type="Gene3D" id="2.40.70.10">
    <property type="entry name" value="Acid Proteases"/>
    <property type="match status" value="1"/>
</dbReference>
<evidence type="ECO:0000256" key="3">
    <source>
        <dbReference type="ARBA" id="ARBA00022679"/>
    </source>
</evidence>
<dbReference type="CDD" id="cd05483">
    <property type="entry name" value="retropepsin_like_bacteria"/>
    <property type="match status" value="1"/>
</dbReference>
<dbReference type="PROSITE" id="PS50994">
    <property type="entry name" value="INTEGRASE"/>
    <property type="match status" value="1"/>
</dbReference>
<evidence type="ECO:0000256" key="4">
    <source>
        <dbReference type="ARBA" id="ARBA00022695"/>
    </source>
</evidence>
<dbReference type="Gene3D" id="3.30.70.270">
    <property type="match status" value="2"/>
</dbReference>
<dbReference type="PROSITE" id="PS50878">
    <property type="entry name" value="RT_POL"/>
    <property type="match status" value="1"/>
</dbReference>
<proteinExistence type="predicted"/>
<dbReference type="GO" id="GO:0015074">
    <property type="term" value="P:DNA integration"/>
    <property type="evidence" value="ECO:0007669"/>
    <property type="project" value="UniProtKB-KW"/>
</dbReference>
<dbReference type="EC" id="2.7.7.49" evidence="1"/>
<dbReference type="GO" id="GO:0004190">
    <property type="term" value="F:aspartic-type endopeptidase activity"/>
    <property type="evidence" value="ECO:0007669"/>
    <property type="project" value="InterPro"/>
</dbReference>
<keyword evidence="6" id="KW-0255">Endonuclease</keyword>
<evidence type="ECO:0000256" key="2">
    <source>
        <dbReference type="ARBA" id="ARBA00022670"/>
    </source>
</evidence>
<keyword evidence="11" id="KW-0695">RNA-directed DNA polymerase</keyword>
<evidence type="ECO:0000256" key="1">
    <source>
        <dbReference type="ARBA" id="ARBA00012493"/>
    </source>
</evidence>
<keyword evidence="2" id="KW-0645">Protease</keyword>
<dbReference type="InterPro" id="IPR000477">
    <property type="entry name" value="RT_dom"/>
</dbReference>
<organism evidence="15">
    <name type="scientific">Lygus hesperus</name>
    <name type="common">Western plant bug</name>
    <dbReference type="NCBI Taxonomy" id="30085"/>
    <lineage>
        <taxon>Eukaryota</taxon>
        <taxon>Metazoa</taxon>
        <taxon>Ecdysozoa</taxon>
        <taxon>Arthropoda</taxon>
        <taxon>Hexapoda</taxon>
        <taxon>Insecta</taxon>
        <taxon>Pterygota</taxon>
        <taxon>Neoptera</taxon>
        <taxon>Paraneoptera</taxon>
        <taxon>Hemiptera</taxon>
        <taxon>Heteroptera</taxon>
        <taxon>Panheteroptera</taxon>
        <taxon>Cimicomorpha</taxon>
        <taxon>Miridae</taxon>
        <taxon>Mirini</taxon>
        <taxon>Lygus</taxon>
    </lineage>
</organism>
<keyword evidence="5" id="KW-0540">Nuclease</keyword>
<dbReference type="SUPFAM" id="SSF50630">
    <property type="entry name" value="Acid proteases"/>
    <property type="match status" value="1"/>
</dbReference>
<dbReference type="Pfam" id="PF17921">
    <property type="entry name" value="Integrase_H2C2"/>
    <property type="match status" value="1"/>
</dbReference>
<sequence>MFGGAGHTSATPRRGRPPKTSVLALRCHWTHTLELSNTSPNWWIFKVGKRAKVRVKGQALTHGKAPDTNSVSVQVDFPESPVLRASPYSSLLLCGIANGVRCNFVVDTGASRTIMNVSLIEKANIPLTAAGPAYIRSISGERIPVKGESLSLLDIGDGIPREQLVLVAGISEDCVLGLDFLASHRCLIDPAEQVVVIDGQKVGPPLWDASLALEDVVMPNERETPNFQVLTAFGSGETADEGYKSLKHIRQLTDDAMANLPPEQGRVVGDLLNEFADVFARNNTDLGQIKGCFHSIDVGTSPPIRQAPRRLPPFRLGEVDNLVSEMERNGIVEPSQSPWASPIVLIRKKDGSTRFCVDYRQLNDVTTKDSHPLPKIDELVSSLGNSSWFSTLDLQSGYWQVPMADGDRAKTAFCTPWGLWQFKVMPFGLCNAPATFQRAMGQLFHAQIREGRVKVYLDDVLVDTTSFDEHVHWLRQVFEVLQCAGVKLNPKKCQLFSRQVSYLGYNISEEGIAADPAKTDKVRNWPVPKDRKELKSFLAFCSYYRCFVPNFAQRAAPLYGLQDGKGDYLWSEECEQAFNDVKLSLTEPPVLGHLIPGAPFILDTDACDRSVGAVLSQLQDGQEKVIAYFSKCLSRAERNYCATRRELLSVVMAVKHFRSYGLECGLVTVRSDHASLQWLKSFRELDGQLARWMEILAPYNLKVVHRPGKVHQNADGISRRPCAELNCRYCARQEEKLIVEARLTGIENSAGEWVDEQIKDTNLNVVRNWVSAGVRPSWQDVVSFGSDTKSLWAMFDSLKLKDRLLVRRWDDGKGGFLDQILVPRQLRSKVAEQAHELGHFGRRRCLHMVRRTHYWPGMTRDVKFAIASCEVCGRRGKAGTSPKAPLQTYTTGSPFERLCMDVIGPLPVTSQGNRHLVVVVDAFTKWPEAYAVPDLCAETVAKGLVDTVISRFGVPRELHTDQGRCFESAVFKEVMSLLGIHKTRTSPMHPRSDGQVERFNRTLIDMLAKVIDIRQDDWDLRLPFALLAFRASEHSSTSFSPAQLTLGRELTLPIHLITGVVPEVQSETEYGRALRDQMQVVHEIARDGN</sequence>
<dbReference type="InterPro" id="IPR041588">
    <property type="entry name" value="Integrase_H2C2"/>
</dbReference>
<evidence type="ECO:0000256" key="7">
    <source>
        <dbReference type="ARBA" id="ARBA00022801"/>
    </source>
</evidence>
<dbReference type="Pfam" id="PF17919">
    <property type="entry name" value="RT_RNaseH_2"/>
    <property type="match status" value="1"/>
</dbReference>